<protein>
    <submittedName>
        <fullName evidence="2">FkbM family methyltransferase</fullName>
    </submittedName>
</protein>
<dbReference type="PANTHER" id="PTHR34009:SF2">
    <property type="entry name" value="PROTEIN STAR"/>
    <property type="match status" value="1"/>
</dbReference>
<gene>
    <name evidence="2" type="ORF">ACFS25_30635</name>
</gene>
<keyword evidence="2" id="KW-0808">Transferase</keyword>
<dbReference type="Pfam" id="PF05050">
    <property type="entry name" value="Methyltransf_21"/>
    <property type="match status" value="1"/>
</dbReference>
<dbReference type="Gene3D" id="3.40.50.150">
    <property type="entry name" value="Vaccinia Virus protein VP39"/>
    <property type="match status" value="1"/>
</dbReference>
<evidence type="ECO:0000313" key="3">
    <source>
        <dbReference type="Proteomes" id="UP001597512"/>
    </source>
</evidence>
<dbReference type="Proteomes" id="UP001597512">
    <property type="component" value="Unassembled WGS sequence"/>
</dbReference>
<keyword evidence="3" id="KW-1185">Reference proteome</keyword>
<dbReference type="SUPFAM" id="SSF53335">
    <property type="entry name" value="S-adenosyl-L-methionine-dependent methyltransferases"/>
    <property type="match status" value="1"/>
</dbReference>
<organism evidence="2 3">
    <name type="scientific">Spirosoma flavum</name>
    <dbReference type="NCBI Taxonomy" id="2048557"/>
    <lineage>
        <taxon>Bacteria</taxon>
        <taxon>Pseudomonadati</taxon>
        <taxon>Bacteroidota</taxon>
        <taxon>Cytophagia</taxon>
        <taxon>Cytophagales</taxon>
        <taxon>Cytophagaceae</taxon>
        <taxon>Spirosoma</taxon>
    </lineage>
</organism>
<feature type="domain" description="Methyltransferase FkbM" evidence="1">
    <location>
        <begin position="51"/>
        <end position="219"/>
    </location>
</feature>
<sequence length="236" mass="27182">MSFKHKLVTTLIRRFPLLYRKYSRSYAQYGEDVLLKPYYDHNPNYKGFFVDVGAHHPIRFSNTYLFYKRGWRGINIEPTPGSKRTFDLLRSRDINLNIGISTEAGTFDFYAFDDPALNGFSKELSLQRAADTATPYAILNTHKIVTQPLRDVLTEHLPPGQTIDLLTIDVEGGDLDVLKSNDWNRFRPQFIMVEDDAFSIERPTQSDVYTYLTSLGYRMVGKTLKTLLFTSDDANV</sequence>
<dbReference type="RefSeq" id="WP_381508846.1">
    <property type="nucleotide sequence ID" value="NZ_JBHUOM010000048.1"/>
</dbReference>
<dbReference type="InterPro" id="IPR053202">
    <property type="entry name" value="EGF_Rcpt_Signaling_Reg"/>
</dbReference>
<evidence type="ECO:0000259" key="1">
    <source>
        <dbReference type="Pfam" id="PF05050"/>
    </source>
</evidence>
<dbReference type="InterPro" id="IPR006342">
    <property type="entry name" value="FkbM_mtfrase"/>
</dbReference>
<comment type="caution">
    <text evidence="2">The sequence shown here is derived from an EMBL/GenBank/DDBJ whole genome shotgun (WGS) entry which is preliminary data.</text>
</comment>
<proteinExistence type="predicted"/>
<accession>A0ABW6AS72</accession>
<evidence type="ECO:0000313" key="2">
    <source>
        <dbReference type="EMBL" id="MFD2938161.1"/>
    </source>
</evidence>
<dbReference type="PANTHER" id="PTHR34009">
    <property type="entry name" value="PROTEIN STAR"/>
    <property type="match status" value="1"/>
</dbReference>
<dbReference type="EMBL" id="JBHUOM010000048">
    <property type="protein sequence ID" value="MFD2938161.1"/>
    <property type="molecule type" value="Genomic_DNA"/>
</dbReference>
<keyword evidence="2" id="KW-0489">Methyltransferase</keyword>
<dbReference type="GO" id="GO:0008168">
    <property type="term" value="F:methyltransferase activity"/>
    <property type="evidence" value="ECO:0007669"/>
    <property type="project" value="UniProtKB-KW"/>
</dbReference>
<dbReference type="GO" id="GO:0032259">
    <property type="term" value="P:methylation"/>
    <property type="evidence" value="ECO:0007669"/>
    <property type="project" value="UniProtKB-KW"/>
</dbReference>
<name>A0ABW6AS72_9BACT</name>
<reference evidence="3" key="1">
    <citation type="journal article" date="2019" name="Int. J. Syst. Evol. Microbiol.">
        <title>The Global Catalogue of Microorganisms (GCM) 10K type strain sequencing project: providing services to taxonomists for standard genome sequencing and annotation.</title>
        <authorList>
            <consortium name="The Broad Institute Genomics Platform"/>
            <consortium name="The Broad Institute Genome Sequencing Center for Infectious Disease"/>
            <person name="Wu L."/>
            <person name="Ma J."/>
        </authorList>
    </citation>
    <scope>NUCLEOTIDE SEQUENCE [LARGE SCALE GENOMIC DNA]</scope>
    <source>
        <strain evidence="3">KCTC 52490</strain>
    </source>
</reference>
<dbReference type="InterPro" id="IPR029063">
    <property type="entry name" value="SAM-dependent_MTases_sf"/>
</dbReference>